<comment type="similarity">
    <text evidence="1">Belongs to the universal ribosomal protein uL3 family.</text>
</comment>
<dbReference type="InterPro" id="IPR019927">
    <property type="entry name" value="Ribosomal_uL3_bac/org-type"/>
</dbReference>
<reference evidence="6" key="1">
    <citation type="submission" date="2021-01" db="EMBL/GenBank/DDBJ databases">
        <authorList>
            <person name="Li R."/>
            <person name="Bekaert M."/>
        </authorList>
    </citation>
    <scope>NUCLEOTIDE SEQUENCE</scope>
    <source>
        <strain evidence="6">Farmed</strain>
    </source>
</reference>
<dbReference type="Proteomes" id="UP000597762">
    <property type="component" value="Unassembled WGS sequence"/>
</dbReference>
<evidence type="ECO:0000256" key="4">
    <source>
        <dbReference type="ARBA" id="ARBA00035209"/>
    </source>
</evidence>
<dbReference type="AlphaFoldDB" id="A0A812DH64"/>
<evidence type="ECO:0000313" key="7">
    <source>
        <dbReference type="Proteomes" id="UP000597762"/>
    </source>
</evidence>
<name>A0A812DH64_ACAPH</name>
<evidence type="ECO:0000256" key="3">
    <source>
        <dbReference type="ARBA" id="ARBA00023274"/>
    </source>
</evidence>
<dbReference type="EMBL" id="CAHIKZ030003660">
    <property type="protein sequence ID" value="CAE1302822.1"/>
    <property type="molecule type" value="Genomic_DNA"/>
</dbReference>
<proteinExistence type="inferred from homology"/>
<keyword evidence="7" id="KW-1185">Reference proteome</keyword>
<dbReference type="PANTHER" id="PTHR11229:SF8">
    <property type="entry name" value="LARGE RIBOSOMAL SUBUNIT PROTEIN UL3M"/>
    <property type="match status" value="1"/>
</dbReference>
<dbReference type="SUPFAM" id="SSF50447">
    <property type="entry name" value="Translation proteins"/>
    <property type="match status" value="1"/>
</dbReference>
<sequence length="372" mass="42027">MATSLKLSVCWRFALPCLIGDNFTRTGGAFLFYQQRRHKKKRSNRIPSWQVKQMESQTETGLTFQNEAFLEKVIHHQYESVLKSPLKEEPWERGIWTKEPRTLRTGVLALKLGIIPQWTKDGTKIYTTLLQVLDNHVISYKSPREAASLVSMPPYHSNKYGVAVVGALGSDPRQFTPEYNALFEKTGLPPKKKLGRFYVTPNAAIQPGTPLTCMHFRVGDYVDVQAKTIDRGFQGVIKRWGMKGLPASHGVTKAHRRMGSIGGRPNRAAFKKGKKMPGHMGNDIVMLLGLKIWRINTKYNILYVSGPNVPGPVHGFVRVMDTGLHYKMNIANPPPMPTCYAEDLPEEISEDLFDEDLFQFSSPSITYSESDK</sequence>
<dbReference type="OrthoDB" id="274683at2759"/>
<evidence type="ECO:0000313" key="6">
    <source>
        <dbReference type="EMBL" id="CAE1302822.1"/>
    </source>
</evidence>
<accession>A0A812DH64</accession>
<dbReference type="InterPro" id="IPR000597">
    <property type="entry name" value="Ribosomal_uL3"/>
</dbReference>
<evidence type="ECO:0000256" key="5">
    <source>
        <dbReference type="ARBA" id="ARBA00035396"/>
    </source>
</evidence>
<dbReference type="InterPro" id="IPR009000">
    <property type="entry name" value="Transl_B-barrel_sf"/>
</dbReference>
<dbReference type="GO" id="GO:0003735">
    <property type="term" value="F:structural constituent of ribosome"/>
    <property type="evidence" value="ECO:0007669"/>
    <property type="project" value="InterPro"/>
</dbReference>
<protein>
    <recommendedName>
        <fullName evidence="4">Large ribosomal subunit protein uL3m</fullName>
    </recommendedName>
    <alternativeName>
        <fullName evidence="5">39S ribosomal protein L3, mitochondrial</fullName>
    </alternativeName>
</protein>
<dbReference type="GO" id="GO:0006412">
    <property type="term" value="P:translation"/>
    <property type="evidence" value="ECO:0007669"/>
    <property type="project" value="InterPro"/>
</dbReference>
<keyword evidence="2" id="KW-0689">Ribosomal protein</keyword>
<evidence type="ECO:0000256" key="2">
    <source>
        <dbReference type="ARBA" id="ARBA00022980"/>
    </source>
</evidence>
<dbReference type="Gene3D" id="2.40.30.10">
    <property type="entry name" value="Translation factors"/>
    <property type="match status" value="2"/>
</dbReference>
<dbReference type="GO" id="GO:0005762">
    <property type="term" value="C:mitochondrial large ribosomal subunit"/>
    <property type="evidence" value="ECO:0007669"/>
    <property type="project" value="TreeGrafter"/>
</dbReference>
<keyword evidence="3" id="KW-0687">Ribonucleoprotein</keyword>
<dbReference type="PANTHER" id="PTHR11229">
    <property type="entry name" value="50S RIBOSOMAL PROTEIN L3"/>
    <property type="match status" value="1"/>
</dbReference>
<organism evidence="6 7">
    <name type="scientific">Acanthosepion pharaonis</name>
    <name type="common">Pharaoh cuttlefish</name>
    <name type="synonym">Sepia pharaonis</name>
    <dbReference type="NCBI Taxonomy" id="158019"/>
    <lineage>
        <taxon>Eukaryota</taxon>
        <taxon>Metazoa</taxon>
        <taxon>Spiralia</taxon>
        <taxon>Lophotrochozoa</taxon>
        <taxon>Mollusca</taxon>
        <taxon>Cephalopoda</taxon>
        <taxon>Coleoidea</taxon>
        <taxon>Decapodiformes</taxon>
        <taxon>Sepiida</taxon>
        <taxon>Sepiina</taxon>
        <taxon>Sepiidae</taxon>
        <taxon>Acanthosepion</taxon>
    </lineage>
</organism>
<comment type="caution">
    <text evidence="6">The sequence shown here is derived from an EMBL/GenBank/DDBJ whole genome shotgun (WGS) entry which is preliminary data.</text>
</comment>
<gene>
    <name evidence="6" type="ORF">SPHA_55239</name>
</gene>
<evidence type="ECO:0000256" key="1">
    <source>
        <dbReference type="ARBA" id="ARBA00006540"/>
    </source>
</evidence>
<dbReference type="Pfam" id="PF00297">
    <property type="entry name" value="Ribosomal_L3"/>
    <property type="match status" value="1"/>
</dbReference>